<accession>A0A160IJ91</accession>
<evidence type="ECO:0000313" key="6">
    <source>
        <dbReference type="Proteomes" id="UP000076623"/>
    </source>
</evidence>
<evidence type="ECO:0000259" key="4">
    <source>
        <dbReference type="Pfam" id="PF06276"/>
    </source>
</evidence>
<dbReference type="RefSeq" id="WP_066391844.1">
    <property type="nucleotide sequence ID" value="NZ_CP015378.1"/>
</dbReference>
<dbReference type="Gene3D" id="1.10.510.40">
    <property type="match status" value="1"/>
</dbReference>
<protein>
    <submittedName>
        <fullName evidence="5">IucA/IucC family siderophore biosynthesis protein</fullName>
    </submittedName>
</protein>
<comment type="similarity">
    <text evidence="2">Belongs to the IucA/IucC family.</text>
</comment>
<dbReference type="KEGG" id="fpn:ABE65_004605"/>
<feature type="domain" description="Aerobactin siderophore biosynthesis IucA/IucC N-terminal" evidence="3">
    <location>
        <begin position="146"/>
        <end position="377"/>
    </location>
</feature>
<dbReference type="AlphaFoldDB" id="A0A160IJ91"/>
<keyword evidence="6" id="KW-1185">Reference proteome</keyword>
<evidence type="ECO:0000259" key="3">
    <source>
        <dbReference type="Pfam" id="PF04183"/>
    </source>
</evidence>
<evidence type="ECO:0000256" key="2">
    <source>
        <dbReference type="ARBA" id="ARBA00007832"/>
    </source>
</evidence>
<evidence type="ECO:0000313" key="5">
    <source>
        <dbReference type="EMBL" id="ANC76128.1"/>
    </source>
</evidence>
<comment type="pathway">
    <text evidence="1">Siderophore biosynthesis.</text>
</comment>
<dbReference type="Pfam" id="PF06276">
    <property type="entry name" value="FhuF"/>
    <property type="match status" value="1"/>
</dbReference>
<dbReference type="InterPro" id="IPR007310">
    <property type="entry name" value="Aerobactin_biosyn_IucA/IucC_N"/>
</dbReference>
<gene>
    <name evidence="5" type="ORF">ABE65_004605</name>
</gene>
<dbReference type="PANTHER" id="PTHR34384:SF5">
    <property type="entry name" value="L-2,3-DIAMINOPROPANOATE--CITRATE LIGASE"/>
    <property type="match status" value="1"/>
</dbReference>
<sequence length="595" mass="69009">MINHKQQAENASIQSFLNCYLRETQALEEVYEAVDDLNWSGETPNRWVKIELRNQGSAIYAAIKHWSLTGRHLFHFPILYQNNENVIPLDYISLVSILSKELLLKQDREDAEDELMLRTILSKRNIQRYLEAREDDFVSLESSEFTFIEAEQSLLFGHLLHPTPKSKQGMSDEEESLYSPELKGKFQLHFFQADKSIIDQDTADEVTAEEITRELLQRDEKFAKQVEYDDESVFIPVHPLQVQVLLNDSFVQSLIKDGKLSYIGPFGELFSATSSMRSVYSSNFKYMFKFSVPVKITNSLRVNLEKELHRGVEVSRLLQSKIGQEIQEIYPSFQIIKDPAFLNIPTDKETSGFEVVIRENPFYENERNASLIAGLCQDHGFGGSSRIASIIHDIAQREKRTTEEVSKDWFQQYLSIALDPMLWLYERYGVALEAHQQNSIVQMEDGYPKRFYYRDNQGYYYSESKADLLVEQLPNLNRKSVTICSDEVAIERFRYYFFMNHLFGLINGFGVADLIEEEDLMDILRHRLMHHDTLTDKKSGLIRSLLDADELPCKANLLTRFHDMDELVGSLETQSVYTKIPNPLQKVMKTDAARI</sequence>
<evidence type="ECO:0000256" key="1">
    <source>
        <dbReference type="ARBA" id="ARBA00004924"/>
    </source>
</evidence>
<dbReference type="InterPro" id="IPR037455">
    <property type="entry name" value="LucA/IucC-like"/>
</dbReference>
<name>A0A160IJ91_9BACL</name>
<dbReference type="Pfam" id="PF04183">
    <property type="entry name" value="IucA_IucC"/>
    <property type="match status" value="1"/>
</dbReference>
<proteinExistence type="inferred from homology"/>
<dbReference type="PANTHER" id="PTHR34384">
    <property type="entry name" value="L-2,3-DIAMINOPROPANOATE--CITRATE LIGASE"/>
    <property type="match status" value="1"/>
</dbReference>
<reference evidence="5 6" key="1">
    <citation type="submission" date="2016-04" db="EMBL/GenBank/DDBJ databases">
        <title>Complete genome sequence of Fictibacillus phosphorivorans G25-29, a strain toxic to nematodes.</title>
        <authorList>
            <person name="Zheng Z."/>
        </authorList>
    </citation>
    <scope>NUCLEOTIDE SEQUENCE [LARGE SCALE GENOMIC DNA]</scope>
    <source>
        <strain evidence="5 6">G25-29</strain>
    </source>
</reference>
<feature type="domain" description="Aerobactin siderophore biosynthesis IucA/IucC-like C-terminal" evidence="4">
    <location>
        <begin position="408"/>
        <end position="567"/>
    </location>
</feature>
<dbReference type="GO" id="GO:0019290">
    <property type="term" value="P:siderophore biosynthetic process"/>
    <property type="evidence" value="ECO:0007669"/>
    <property type="project" value="InterPro"/>
</dbReference>
<organism evidence="5 6">
    <name type="scientific">Fictibacillus phosphorivorans</name>
    <dbReference type="NCBI Taxonomy" id="1221500"/>
    <lineage>
        <taxon>Bacteria</taxon>
        <taxon>Bacillati</taxon>
        <taxon>Bacillota</taxon>
        <taxon>Bacilli</taxon>
        <taxon>Bacillales</taxon>
        <taxon>Fictibacillaceae</taxon>
        <taxon>Fictibacillus</taxon>
    </lineage>
</organism>
<dbReference type="InterPro" id="IPR022770">
    <property type="entry name" value="IucA/IucC-like_C"/>
</dbReference>
<dbReference type="GO" id="GO:0016881">
    <property type="term" value="F:acid-amino acid ligase activity"/>
    <property type="evidence" value="ECO:0007669"/>
    <property type="project" value="UniProtKB-ARBA"/>
</dbReference>
<dbReference type="STRING" id="1221500.ABE65_004605"/>
<dbReference type="Proteomes" id="UP000076623">
    <property type="component" value="Chromosome"/>
</dbReference>
<dbReference type="EMBL" id="CP015378">
    <property type="protein sequence ID" value="ANC76128.1"/>
    <property type="molecule type" value="Genomic_DNA"/>
</dbReference>